<gene>
    <name evidence="2" type="ORF">CDL10_01305</name>
</gene>
<name>A0A2M9R344_9FLAO</name>
<evidence type="ECO:0000313" key="3">
    <source>
        <dbReference type="Proteomes" id="UP000231960"/>
    </source>
</evidence>
<dbReference type="PANTHER" id="PTHR30535:SF4">
    <property type="entry name" value="HEMIN-BINDING PERIPLASMIC PROTEIN HMUT"/>
    <property type="match status" value="1"/>
</dbReference>
<dbReference type="EMBL" id="NIPO01000001">
    <property type="protein sequence ID" value="PJR03284.1"/>
    <property type="molecule type" value="Genomic_DNA"/>
</dbReference>
<dbReference type="PANTHER" id="PTHR30535">
    <property type="entry name" value="VITAMIN B12-BINDING PROTEIN"/>
    <property type="match status" value="1"/>
</dbReference>
<proteinExistence type="predicted"/>
<protein>
    <submittedName>
        <fullName evidence="2">Hemin ABC transporter substrate-binding protein</fullName>
    </submittedName>
</protein>
<evidence type="ECO:0000259" key="1">
    <source>
        <dbReference type="PROSITE" id="PS50983"/>
    </source>
</evidence>
<dbReference type="InterPro" id="IPR002491">
    <property type="entry name" value="ABC_transptr_periplasmic_BD"/>
</dbReference>
<dbReference type="Proteomes" id="UP000231960">
    <property type="component" value="Unassembled WGS sequence"/>
</dbReference>
<organism evidence="2 3">
    <name type="scientific">Avrilella dinanensis</name>
    <dbReference type="NCBI Taxonomy" id="2008672"/>
    <lineage>
        <taxon>Bacteria</taxon>
        <taxon>Pseudomonadati</taxon>
        <taxon>Bacteroidota</taxon>
        <taxon>Flavobacteriia</taxon>
        <taxon>Flavobacteriales</taxon>
        <taxon>Flavobacteriaceae</taxon>
        <taxon>Avrilella</taxon>
    </lineage>
</organism>
<dbReference type="AlphaFoldDB" id="A0A2M9R344"/>
<comment type="caution">
    <text evidence="2">The sequence shown here is derived from an EMBL/GenBank/DDBJ whole genome shotgun (WGS) entry which is preliminary data.</text>
</comment>
<dbReference type="PROSITE" id="PS51257">
    <property type="entry name" value="PROKAR_LIPOPROTEIN"/>
    <property type="match status" value="1"/>
</dbReference>
<dbReference type="PROSITE" id="PS50983">
    <property type="entry name" value="FE_B12_PBP"/>
    <property type="match status" value="1"/>
</dbReference>
<reference evidence="2 3" key="1">
    <citation type="submission" date="2017-06" db="EMBL/GenBank/DDBJ databases">
        <title>Description of Avrilella dinanensis gen. nov. sp. nov.</title>
        <authorList>
            <person name="Leyer C."/>
            <person name="Sassi M."/>
            <person name="Minet J."/>
            <person name="Kayal S."/>
            <person name="Cattoir V."/>
        </authorList>
    </citation>
    <scope>NUCLEOTIDE SEQUENCE [LARGE SCALE GENOMIC DNA]</scope>
    <source>
        <strain evidence="2 3">UR159</strain>
    </source>
</reference>
<dbReference type="OrthoDB" id="9797736at2"/>
<accession>A0A2M9R344</accession>
<dbReference type="Gene3D" id="3.40.50.1980">
    <property type="entry name" value="Nitrogenase molybdenum iron protein domain"/>
    <property type="match status" value="2"/>
</dbReference>
<sequence length="280" mass="30279">MKKIALFFAIALLSIACNNEKKTAEEQNEERRIVSLSGAVSEVLVNLGEEENIVGVDVTSTYPKSLKENATDLGHVRSITIEPLLALQPTVVYASDKDINPDLMKQIKDANITLHLINQEFSAKGTANLIKEVATSLNKENYQPMIDDVNTKLEKVTPFETQPKVLFIYARGAGNLMVAGQKTPLDAVINLAGGVNAAQGFDDFKPLTPEALLEANPDVILMFDSGLQSIGGVEGILKIEGIAQTNAGKNKKVIAMDGQYLSGFSPRLGDAVLELNQKLK</sequence>
<dbReference type="Pfam" id="PF01497">
    <property type="entry name" value="Peripla_BP_2"/>
    <property type="match status" value="1"/>
</dbReference>
<feature type="domain" description="Fe/B12 periplasmic-binding" evidence="1">
    <location>
        <begin position="32"/>
        <end position="280"/>
    </location>
</feature>
<dbReference type="InterPro" id="IPR050902">
    <property type="entry name" value="ABC_Transporter_SBP"/>
</dbReference>
<evidence type="ECO:0000313" key="2">
    <source>
        <dbReference type="EMBL" id="PJR03284.1"/>
    </source>
</evidence>
<keyword evidence="3" id="KW-1185">Reference proteome</keyword>
<dbReference type="SUPFAM" id="SSF53807">
    <property type="entry name" value="Helical backbone' metal receptor"/>
    <property type="match status" value="1"/>
</dbReference>
<dbReference type="RefSeq" id="WP_100676852.1">
    <property type="nucleotide sequence ID" value="NZ_NIPO01000001.1"/>
</dbReference>